<feature type="transmembrane region" description="Helical" evidence="10">
    <location>
        <begin position="241"/>
        <end position="264"/>
    </location>
</feature>
<dbReference type="FunFam" id="1.20.1740.10:FF:000036">
    <property type="entry name" value="Solute carrier family 7 member 13"/>
    <property type="match status" value="1"/>
</dbReference>
<dbReference type="InterPro" id="IPR050598">
    <property type="entry name" value="AminoAcid_Transporter"/>
</dbReference>
<name>A0A8C5UTE0_MICMU</name>
<keyword evidence="9" id="KW-1015">Disulfide bond</keyword>
<proteinExistence type="inferred from homology"/>
<dbReference type="GO" id="GO:0015813">
    <property type="term" value="P:L-glutamate transmembrane transport"/>
    <property type="evidence" value="ECO:0007669"/>
    <property type="project" value="Ensembl"/>
</dbReference>
<feature type="transmembrane region" description="Helical" evidence="10">
    <location>
        <begin position="284"/>
        <end position="305"/>
    </location>
</feature>
<sequence length="461" mass="51115">MDKEKKIQLRRVFGYYWGTNFLITNLIGAGIFVAPKGVLQYCSMNVGLSLCVWAGCAVLSMMTALCYAEIGINFPCSGSNYYFIKRCFGSLIAFLYLWIFVFVVIGLIASQALLLAEYGIQPFYPSCSAPKLSKKCLALAMLWIVGILTSRGVKGVTWLQRASVVLKMSILGLISLSGVVLLVRGRKQNVARFQNAFDGEFPDASRLIEAVFQGYFAYSGGGCFTLIAGELKTPRKTIPRIIFTALPLVTILYLLLNISLLTVLTPKEIISSDAVAIAWTDRVFPSLAWVIPFAISASLFSNLLINVFESARVIYIASQHGHLPLLFHTLNSYSSPFVSVLLLVSMGSLAIVLTNLIDLINYLYFMVSFCSVLSMVGILKRRFQEPDIPSPYKVFLPFPLITMAISLCLVLIPLLKSPSLRYVYVLLFVSSGLLFYIPLIHFKLRKHALCFSLKNSGSHNS</sequence>
<keyword evidence="5 10" id="KW-0812">Transmembrane</keyword>
<feature type="transmembrane region" description="Helical" evidence="10">
    <location>
        <begin position="391"/>
        <end position="415"/>
    </location>
</feature>
<feature type="transmembrane region" description="Helical" evidence="10">
    <location>
        <begin position="359"/>
        <end position="379"/>
    </location>
</feature>
<evidence type="ECO:0000256" key="3">
    <source>
        <dbReference type="ARBA" id="ARBA00022448"/>
    </source>
</evidence>
<accession>A0A8C5UTE0</accession>
<evidence type="ECO:0000256" key="9">
    <source>
        <dbReference type="ARBA" id="ARBA00023157"/>
    </source>
</evidence>
<dbReference type="PIRSF" id="PIRSF006060">
    <property type="entry name" value="AA_transporter"/>
    <property type="match status" value="1"/>
</dbReference>
<feature type="transmembrane region" description="Helical" evidence="10">
    <location>
        <begin position="12"/>
        <end position="34"/>
    </location>
</feature>
<dbReference type="PANTHER" id="PTHR11785">
    <property type="entry name" value="AMINO ACID TRANSPORTER"/>
    <property type="match status" value="1"/>
</dbReference>
<evidence type="ECO:0000256" key="5">
    <source>
        <dbReference type="ARBA" id="ARBA00022692"/>
    </source>
</evidence>
<dbReference type="GeneTree" id="ENSGT00940000162798"/>
<keyword evidence="8 10" id="KW-0472">Membrane</keyword>
<evidence type="ECO:0000256" key="4">
    <source>
        <dbReference type="ARBA" id="ARBA00022475"/>
    </source>
</evidence>
<dbReference type="EMBL" id="ABDC03013115">
    <property type="status" value="NOT_ANNOTATED_CDS"/>
    <property type="molecule type" value="Genomic_DNA"/>
</dbReference>
<dbReference type="AlphaFoldDB" id="A0A8C5UTE0"/>
<feature type="transmembrane region" description="Helical" evidence="10">
    <location>
        <begin position="421"/>
        <end position="439"/>
    </location>
</feature>
<dbReference type="Pfam" id="PF13520">
    <property type="entry name" value="AA_permease_2"/>
    <property type="match status" value="1"/>
</dbReference>
<evidence type="ECO:0000256" key="2">
    <source>
        <dbReference type="ARBA" id="ARBA00009523"/>
    </source>
</evidence>
<feature type="transmembrane region" description="Helical" evidence="10">
    <location>
        <begin position="325"/>
        <end position="353"/>
    </location>
</feature>
<evidence type="ECO:0000313" key="11">
    <source>
        <dbReference type="Ensembl" id="ENSMICP00000005807.3"/>
    </source>
</evidence>
<evidence type="ECO:0000256" key="7">
    <source>
        <dbReference type="ARBA" id="ARBA00022989"/>
    </source>
</evidence>
<dbReference type="Ensembl" id="ENSMICT00000006364.3">
    <property type="protein sequence ID" value="ENSMICP00000005807.3"/>
    <property type="gene ID" value="ENSMICG00000006367.3"/>
</dbReference>
<dbReference type="Proteomes" id="UP000694394">
    <property type="component" value="Chromosome 9"/>
</dbReference>
<evidence type="ECO:0000256" key="8">
    <source>
        <dbReference type="ARBA" id="ARBA00023136"/>
    </source>
</evidence>
<reference evidence="11" key="1">
    <citation type="submission" date="2016-12" db="EMBL/GenBank/DDBJ databases">
        <title>Mouse lemur reference genome and diversity panel.</title>
        <authorList>
            <person name="Harris R."/>
            <person name="Larsen P."/>
            <person name="Liu Y."/>
            <person name="Hughes D.S."/>
            <person name="Murali S."/>
            <person name="Raveendran M."/>
            <person name="Korchina V."/>
            <person name="Wang M."/>
            <person name="Jhangiani S."/>
            <person name="Bandaranaike D."/>
            <person name="Bellair M."/>
            <person name="Blankenburg K."/>
            <person name="Chao H."/>
            <person name="Dahdouli M."/>
            <person name="Dinh H."/>
            <person name="Doddapaneni H."/>
            <person name="English A."/>
            <person name="Firestine M."/>
            <person name="Gnanaolivu R."/>
            <person name="Gross S."/>
            <person name="Hernandez B."/>
            <person name="Javaid M."/>
            <person name="Jayaseelan J."/>
            <person name="Jones J."/>
            <person name="Khan Z."/>
            <person name="Kovar C."/>
            <person name="Kurapati P."/>
            <person name="Le B."/>
            <person name="Lee S."/>
            <person name="Li M."/>
            <person name="Mathew T."/>
            <person name="Narasimhan A."/>
            <person name="Ngo D."/>
            <person name="Nguyen L."/>
            <person name="Okwuonu G."/>
            <person name="Ongeri F."/>
            <person name="Osuji N."/>
            <person name="Pu L.-L."/>
            <person name="Puazo M."/>
            <person name="Quiroz J."/>
            <person name="Raj R."/>
            <person name="Rajbhandari K."/>
            <person name="Reid J.G."/>
            <person name="Santibanez J."/>
            <person name="Sexton D."/>
            <person name="Skinner E."/>
            <person name="Vee V."/>
            <person name="Weissenberger G."/>
            <person name="Wu Y."/>
            <person name="Xin Y."/>
            <person name="Han Y."/>
            <person name="Campbell C."/>
            <person name="Brown A."/>
            <person name="Sullivan B."/>
            <person name="Shelton J."/>
            <person name="Brown S."/>
            <person name="Dudchenko O."/>
            <person name="Machol I."/>
            <person name="Durand N."/>
            <person name="Shamim M."/>
            <person name="Lieberman A."/>
            <person name="Muzny D.M."/>
            <person name="Richards S."/>
            <person name="Yoder A."/>
            <person name="Worley K.C."/>
            <person name="Rogers J."/>
            <person name="Gibbs R.A."/>
        </authorList>
    </citation>
    <scope>NUCLEOTIDE SEQUENCE [LARGE SCALE GENOMIC DNA]</scope>
</reference>
<dbReference type="GO" id="GO:0015811">
    <property type="term" value="P:L-cystine transport"/>
    <property type="evidence" value="ECO:0007669"/>
    <property type="project" value="Ensembl"/>
</dbReference>
<keyword evidence="7 10" id="KW-1133">Transmembrane helix</keyword>
<reference evidence="11" key="2">
    <citation type="submission" date="2025-08" db="UniProtKB">
        <authorList>
            <consortium name="Ensembl"/>
        </authorList>
    </citation>
    <scope>IDENTIFICATION</scope>
</reference>
<organism evidence="11 12">
    <name type="scientific">Microcebus murinus</name>
    <name type="common">Gray mouse lemur</name>
    <name type="synonym">Lemur murinus</name>
    <dbReference type="NCBI Taxonomy" id="30608"/>
    <lineage>
        <taxon>Eukaryota</taxon>
        <taxon>Metazoa</taxon>
        <taxon>Chordata</taxon>
        <taxon>Craniata</taxon>
        <taxon>Vertebrata</taxon>
        <taxon>Euteleostomi</taxon>
        <taxon>Mammalia</taxon>
        <taxon>Eutheria</taxon>
        <taxon>Euarchontoglires</taxon>
        <taxon>Primates</taxon>
        <taxon>Strepsirrhini</taxon>
        <taxon>Lemuriformes</taxon>
        <taxon>Cheirogaleidae</taxon>
        <taxon>Microcebus</taxon>
    </lineage>
</organism>
<keyword evidence="3" id="KW-0813">Transport</keyword>
<keyword evidence="12" id="KW-1185">Reference proteome</keyword>
<feature type="transmembrane region" description="Helical" evidence="10">
    <location>
        <begin position="165"/>
        <end position="183"/>
    </location>
</feature>
<dbReference type="GO" id="GO:0016324">
    <property type="term" value="C:apical plasma membrane"/>
    <property type="evidence" value="ECO:0007669"/>
    <property type="project" value="UniProtKB-SubCell"/>
</dbReference>
<comment type="subcellular location">
    <subcellularLocation>
        <location evidence="1">Apical cell membrane</location>
        <topology evidence="1">Multi-pass membrane protein</topology>
    </subcellularLocation>
</comment>
<evidence type="ECO:0000256" key="10">
    <source>
        <dbReference type="SAM" id="Phobius"/>
    </source>
</evidence>
<dbReference type="InterPro" id="IPR002293">
    <property type="entry name" value="AA/rel_permease1"/>
</dbReference>
<dbReference type="GO" id="GO:0015810">
    <property type="term" value="P:aspartate transmembrane transport"/>
    <property type="evidence" value="ECO:0007669"/>
    <property type="project" value="Ensembl"/>
</dbReference>
<dbReference type="PANTHER" id="PTHR11785:SF238">
    <property type="entry name" value="SOLUTE CARRIER FAMILY 7 MEMBER 13"/>
    <property type="match status" value="1"/>
</dbReference>
<evidence type="ECO:0000313" key="12">
    <source>
        <dbReference type="Proteomes" id="UP000694394"/>
    </source>
</evidence>
<gene>
    <name evidence="11" type="primary">SLC7A13</name>
</gene>
<feature type="transmembrane region" description="Helical" evidence="10">
    <location>
        <begin position="91"/>
        <end position="116"/>
    </location>
</feature>
<comment type="similarity">
    <text evidence="2">Belongs to the amino acid-polyamine-organocation (APC) superfamily.</text>
</comment>
<keyword evidence="4" id="KW-1003">Cell membrane</keyword>
<dbReference type="Gene3D" id="1.20.1740.10">
    <property type="entry name" value="Amino acid/polyamine transporter I"/>
    <property type="match status" value="1"/>
</dbReference>
<feature type="transmembrane region" description="Helical" evidence="10">
    <location>
        <begin position="46"/>
        <end position="70"/>
    </location>
</feature>
<dbReference type="GO" id="GO:0046982">
    <property type="term" value="F:protein heterodimerization activity"/>
    <property type="evidence" value="ECO:0007669"/>
    <property type="project" value="Ensembl"/>
</dbReference>
<dbReference type="GO" id="GO:0015179">
    <property type="term" value="F:L-amino acid transmembrane transporter activity"/>
    <property type="evidence" value="ECO:0007669"/>
    <property type="project" value="TreeGrafter"/>
</dbReference>
<protein>
    <submittedName>
        <fullName evidence="11">Solute carrier family 7 member 13</fullName>
    </submittedName>
</protein>
<evidence type="ECO:0000256" key="1">
    <source>
        <dbReference type="ARBA" id="ARBA00004424"/>
    </source>
</evidence>
<keyword evidence="6" id="KW-0029">Amino-acid transport</keyword>
<evidence type="ECO:0000256" key="6">
    <source>
        <dbReference type="ARBA" id="ARBA00022970"/>
    </source>
</evidence>
<reference evidence="11" key="3">
    <citation type="submission" date="2025-09" db="UniProtKB">
        <authorList>
            <consortium name="Ensembl"/>
        </authorList>
    </citation>
    <scope>IDENTIFICATION</scope>
</reference>